<evidence type="ECO:0000313" key="1">
    <source>
        <dbReference type="EMBL" id="CAD7656087.1"/>
    </source>
</evidence>
<proteinExistence type="predicted"/>
<dbReference type="EMBL" id="OC925347">
    <property type="protein sequence ID" value="CAD7656087.1"/>
    <property type="molecule type" value="Genomic_DNA"/>
</dbReference>
<sequence>MTWSTNDYTKDELFEQAKSLKEWVAREVTTLALIEDDRKDKAWADIRFLRHGEVRVSQLVQELEVAEEKERIRELSFELYYMQLGLTEELMKLVSFTPAPTTEPPPLAPQ</sequence>
<dbReference type="EMBL" id="CAJPVJ010010522">
    <property type="protein sequence ID" value="CAG2173274.1"/>
    <property type="molecule type" value="Genomic_DNA"/>
</dbReference>
<reference evidence="1" key="1">
    <citation type="submission" date="2020-11" db="EMBL/GenBank/DDBJ databases">
        <authorList>
            <person name="Tran Van P."/>
        </authorList>
    </citation>
    <scope>NUCLEOTIDE SEQUENCE</scope>
</reference>
<gene>
    <name evidence="1" type="ORF">ONB1V03_LOCUS12727</name>
</gene>
<accession>A0A7R9M9Z5</accession>
<protein>
    <submittedName>
        <fullName evidence="1">Uncharacterized protein</fullName>
    </submittedName>
</protein>
<name>A0A7R9M9Z5_9ACAR</name>
<keyword evidence="2" id="KW-1185">Reference proteome</keyword>
<evidence type="ECO:0000313" key="2">
    <source>
        <dbReference type="Proteomes" id="UP000728032"/>
    </source>
</evidence>
<dbReference type="Proteomes" id="UP000728032">
    <property type="component" value="Unassembled WGS sequence"/>
</dbReference>
<organism evidence="1">
    <name type="scientific">Oppiella nova</name>
    <dbReference type="NCBI Taxonomy" id="334625"/>
    <lineage>
        <taxon>Eukaryota</taxon>
        <taxon>Metazoa</taxon>
        <taxon>Ecdysozoa</taxon>
        <taxon>Arthropoda</taxon>
        <taxon>Chelicerata</taxon>
        <taxon>Arachnida</taxon>
        <taxon>Acari</taxon>
        <taxon>Acariformes</taxon>
        <taxon>Sarcoptiformes</taxon>
        <taxon>Oribatida</taxon>
        <taxon>Brachypylina</taxon>
        <taxon>Oppioidea</taxon>
        <taxon>Oppiidae</taxon>
        <taxon>Oppiella</taxon>
    </lineage>
</organism>
<dbReference type="AlphaFoldDB" id="A0A7R9M9Z5"/>